<dbReference type="PROSITE" id="PS51257">
    <property type="entry name" value="PROKAR_LIPOPROTEIN"/>
    <property type="match status" value="1"/>
</dbReference>
<organism evidence="3 4">
    <name type="scientific">Marisediminitalea aggregata</name>
    <dbReference type="NCBI Taxonomy" id="634436"/>
    <lineage>
        <taxon>Bacteria</taxon>
        <taxon>Pseudomonadati</taxon>
        <taxon>Pseudomonadota</taxon>
        <taxon>Gammaproteobacteria</taxon>
        <taxon>Alteromonadales</taxon>
        <taxon>Alteromonadaceae</taxon>
        <taxon>Marisediminitalea</taxon>
    </lineage>
</organism>
<evidence type="ECO:0000259" key="2">
    <source>
        <dbReference type="Pfam" id="PF22848"/>
    </source>
</evidence>
<accession>A0A1M5R5K0</accession>
<sequence>MKHWKQCKVLTRTSALAAALLVASCGESSAGLPVALQNTGFEQAVNGSPALWHIDQKVQGKGTIDLTTLKTGNGNVLRLTPNAQNTGSDLLGAGQMLDASQFAGQTVKVTALVGADDNALAIVGVHVLGDGDGFDFIQFKQTDSQGKLVAHEANLTVAPHAKNIIVYAITNTTSGHAYFDDIKLTGSGSAVSKEAESTGPLSASVTINTNNIIRKVPRSLFGTNIEWINNGQGLWSTASNSVDKQAVSEIKSSAFTLYRFPGGVFSDYYNWQDGVGPQKSRPAALHYPDGPKSQHFFGTDELVYLSKQTGADLLITVNAGHGTPKMAADWVDYLNNKKKQNVSLWEIGNELYMDGDLSGAEISAKEYANRYKAFASAMKAVDPSIKLGAIGGLNYGSYRFIKSDNWSKTILNRVGDDVDFFAVHNAYAPVLMGGGENADPKEVYKAMLAAPLNIEANIQSLDKLLANYDKPNKKIGVAITEWGPFFHVLPSSKWVDHIKTFGSSLFVGATMNTFLRQPRVEIANAFKLTDMGFMGWLGNRDGKFVPTAPMIAFDMYAEVINGSVVDTKVDVDSFASRSIGVIDAVKRVPYLDVTSVEKDGKLIVMVVNKHFSSPVTTTLNVRSRTSYGAYDMTVMTADSLDANTGTQLPSIPGLDWAKQVNMARFNKGADKEIRVSREQKTVTPTNGGDGQSVEISFAPMSITKLVFKP</sequence>
<dbReference type="EMBL" id="FQWD01000007">
    <property type="protein sequence ID" value="SHH21491.1"/>
    <property type="molecule type" value="Genomic_DNA"/>
</dbReference>
<dbReference type="Gene3D" id="3.20.20.80">
    <property type="entry name" value="Glycosidases"/>
    <property type="match status" value="1"/>
</dbReference>
<proteinExistence type="predicted"/>
<feature type="signal peptide" evidence="1">
    <location>
        <begin position="1"/>
        <end position="30"/>
    </location>
</feature>
<feature type="domain" description="Alpha-L-arabinofuranosidase 1 catalytic" evidence="2">
    <location>
        <begin position="256"/>
        <end position="390"/>
    </location>
</feature>
<dbReference type="PANTHER" id="PTHR43576:SF2">
    <property type="entry name" value="INTRACELLULAR EXO-ALPHA-L-ARABINOFURANOSIDASE 2"/>
    <property type="match status" value="1"/>
</dbReference>
<dbReference type="InterPro" id="IPR055235">
    <property type="entry name" value="ASD1_cat"/>
</dbReference>
<dbReference type="SUPFAM" id="SSF51445">
    <property type="entry name" value="(Trans)glycosidases"/>
    <property type="match status" value="1"/>
</dbReference>
<dbReference type="InterPro" id="IPR013780">
    <property type="entry name" value="Glyco_hydro_b"/>
</dbReference>
<dbReference type="OrthoDB" id="9758333at2"/>
<dbReference type="SUPFAM" id="SSF51011">
    <property type="entry name" value="Glycosyl hydrolase domain"/>
    <property type="match status" value="1"/>
</dbReference>
<dbReference type="GO" id="GO:0000272">
    <property type="term" value="P:polysaccharide catabolic process"/>
    <property type="evidence" value="ECO:0007669"/>
    <property type="project" value="TreeGrafter"/>
</dbReference>
<keyword evidence="1" id="KW-0732">Signal</keyword>
<dbReference type="Pfam" id="PF22848">
    <property type="entry name" value="ASD1_dom"/>
    <property type="match status" value="1"/>
</dbReference>
<evidence type="ECO:0000313" key="3">
    <source>
        <dbReference type="EMBL" id="SHH21491.1"/>
    </source>
</evidence>
<dbReference type="STRING" id="634436.SAMN05216361_4047"/>
<evidence type="ECO:0000256" key="1">
    <source>
        <dbReference type="SAM" id="SignalP"/>
    </source>
</evidence>
<gene>
    <name evidence="3" type="ORF">SAMN05216361_4047</name>
</gene>
<dbReference type="InterPro" id="IPR017853">
    <property type="entry name" value="GH"/>
</dbReference>
<dbReference type="AlphaFoldDB" id="A0A1M5R5K0"/>
<feature type="chain" id="PRO_5013200533" evidence="1">
    <location>
        <begin position="31"/>
        <end position="709"/>
    </location>
</feature>
<name>A0A1M5R5K0_9ALTE</name>
<dbReference type="PANTHER" id="PTHR43576">
    <property type="entry name" value="ALPHA-L-ARABINOFURANOSIDASE C-RELATED"/>
    <property type="match status" value="1"/>
</dbReference>
<reference evidence="4" key="1">
    <citation type="submission" date="2016-11" db="EMBL/GenBank/DDBJ databases">
        <authorList>
            <person name="Varghese N."/>
            <person name="Submissions S."/>
        </authorList>
    </citation>
    <scope>NUCLEOTIDE SEQUENCE [LARGE SCALE GENOMIC DNA]</scope>
    <source>
        <strain evidence="4">CGMCC 1.8995</strain>
    </source>
</reference>
<keyword evidence="4" id="KW-1185">Reference proteome</keyword>
<dbReference type="Proteomes" id="UP000184520">
    <property type="component" value="Unassembled WGS sequence"/>
</dbReference>
<evidence type="ECO:0000313" key="4">
    <source>
        <dbReference type="Proteomes" id="UP000184520"/>
    </source>
</evidence>
<dbReference type="Gene3D" id="2.60.120.260">
    <property type="entry name" value="Galactose-binding domain-like"/>
    <property type="match status" value="1"/>
</dbReference>
<dbReference type="RefSeq" id="WP_073324994.1">
    <property type="nucleotide sequence ID" value="NZ_FQWD01000007.1"/>
</dbReference>
<protein>
    <submittedName>
        <fullName evidence="3">Alpha-N-arabinofuranosidase</fullName>
    </submittedName>
</protein>
<dbReference type="Gene3D" id="2.60.40.1180">
    <property type="entry name" value="Golgi alpha-mannosidase II"/>
    <property type="match status" value="1"/>
</dbReference>